<dbReference type="Proteomes" id="UP001556653">
    <property type="component" value="Unassembled WGS sequence"/>
</dbReference>
<evidence type="ECO:0000259" key="2">
    <source>
        <dbReference type="Pfam" id="PF14145"/>
    </source>
</evidence>
<proteinExistence type="predicted"/>
<feature type="transmembrane region" description="Helical" evidence="1">
    <location>
        <begin position="159"/>
        <end position="183"/>
    </location>
</feature>
<keyword evidence="1" id="KW-0472">Membrane</keyword>
<feature type="domain" description="YrhK" evidence="2">
    <location>
        <begin position="93"/>
        <end position="148"/>
    </location>
</feature>
<feature type="transmembrane region" description="Helical" evidence="1">
    <location>
        <begin position="32"/>
        <end position="51"/>
    </location>
</feature>
<dbReference type="Pfam" id="PF14145">
    <property type="entry name" value="YrhK"/>
    <property type="match status" value="2"/>
</dbReference>
<accession>A0ABV3S9B3</accession>
<comment type="caution">
    <text evidence="3">The sequence shown here is derived from an EMBL/GenBank/DDBJ whole genome shotgun (WGS) entry which is preliminary data.</text>
</comment>
<gene>
    <name evidence="3" type="ORF">V6X64_02865</name>
</gene>
<feature type="transmembrane region" description="Helical" evidence="1">
    <location>
        <begin position="195"/>
        <end position="217"/>
    </location>
</feature>
<reference evidence="3 4" key="1">
    <citation type="submission" date="2024-02" db="EMBL/GenBank/DDBJ databases">
        <title>New especies of Spiribacter isolated from saline water.</title>
        <authorList>
            <person name="Leon M.J."/>
            <person name="De La Haba R."/>
            <person name="Sanchez-Porro C."/>
            <person name="Ventosa A."/>
        </authorList>
    </citation>
    <scope>NUCLEOTIDE SEQUENCE [LARGE SCALE GENOMIC DNA]</scope>
    <source>
        <strain evidence="4">ag22IC4-227</strain>
    </source>
</reference>
<evidence type="ECO:0000313" key="3">
    <source>
        <dbReference type="EMBL" id="MEX0385935.1"/>
    </source>
</evidence>
<evidence type="ECO:0000313" key="4">
    <source>
        <dbReference type="Proteomes" id="UP001556653"/>
    </source>
</evidence>
<keyword evidence="1" id="KW-1133">Transmembrane helix</keyword>
<name>A0ABV3S9B3_9GAMM</name>
<feature type="transmembrane region" description="Helical" evidence="1">
    <location>
        <begin position="95"/>
        <end position="118"/>
    </location>
</feature>
<dbReference type="InterPro" id="IPR025424">
    <property type="entry name" value="YrhK_domain"/>
</dbReference>
<protein>
    <submittedName>
        <fullName evidence="3">YrhK family protein</fullName>
    </submittedName>
</protein>
<dbReference type="RefSeq" id="WP_367966418.1">
    <property type="nucleotide sequence ID" value="NZ_JBAKFJ010000001.1"/>
</dbReference>
<evidence type="ECO:0000256" key="1">
    <source>
        <dbReference type="SAM" id="Phobius"/>
    </source>
</evidence>
<feature type="domain" description="YrhK" evidence="2">
    <location>
        <begin position="27"/>
        <end position="81"/>
    </location>
</feature>
<keyword evidence="4" id="KW-1185">Reference proteome</keyword>
<keyword evidence="1" id="KW-0812">Transmembrane</keyword>
<dbReference type="EMBL" id="JBAKFJ010000001">
    <property type="protein sequence ID" value="MEX0385935.1"/>
    <property type="molecule type" value="Genomic_DNA"/>
</dbReference>
<sequence length="243" mass="27096">MPHLVVNRSRAYDLLESSEKAGKSFVWESVNAILYIFGGIAFVLGSIFFFPELATEINWGVWAFFIGSVLYLIVTGHDLVEVIRYHHHSSQGRRLELIAACGYLIGTVLFLVGSVFFFTFVNLIVAGAWCFIIGSVLFTATPFVNVLQVHYFSKRALQLYTLTGISFVAGAMLFTTASVPYLWNVGDSALATELLNFLGAQYLVGSVLFLAGGLLNYRRAWVRIGEFRRRRAGHDEPATEQMS</sequence>
<feature type="transmembrane region" description="Helical" evidence="1">
    <location>
        <begin position="57"/>
        <end position="74"/>
    </location>
</feature>
<organism evidence="3 4">
    <name type="scientific">Spiribacter onubensis</name>
    <dbReference type="NCBI Taxonomy" id="3122420"/>
    <lineage>
        <taxon>Bacteria</taxon>
        <taxon>Pseudomonadati</taxon>
        <taxon>Pseudomonadota</taxon>
        <taxon>Gammaproteobacteria</taxon>
        <taxon>Chromatiales</taxon>
        <taxon>Ectothiorhodospiraceae</taxon>
        <taxon>Spiribacter</taxon>
    </lineage>
</organism>
<feature type="transmembrane region" description="Helical" evidence="1">
    <location>
        <begin position="124"/>
        <end position="147"/>
    </location>
</feature>